<dbReference type="PANTHER" id="PTHR12972">
    <property type="entry name" value="DOWNSTREAM NEIGHBOR OF SON"/>
    <property type="match status" value="1"/>
</dbReference>
<dbReference type="OrthoDB" id="534063at2759"/>
<feature type="compositionally biased region" description="Basic and acidic residues" evidence="5">
    <location>
        <begin position="24"/>
        <end position="34"/>
    </location>
</feature>
<accession>A0A2T7P3K7</accession>
<reference evidence="6 7" key="1">
    <citation type="submission" date="2018-04" db="EMBL/GenBank/DDBJ databases">
        <title>The genome of golden apple snail Pomacea canaliculata provides insight into stress tolerance and invasive adaptation.</title>
        <authorList>
            <person name="Liu C."/>
            <person name="Liu B."/>
            <person name="Ren Y."/>
            <person name="Zhang Y."/>
            <person name="Wang H."/>
            <person name="Li S."/>
            <person name="Jiang F."/>
            <person name="Yin L."/>
            <person name="Zhang G."/>
            <person name="Qian W."/>
            <person name="Fan W."/>
        </authorList>
    </citation>
    <scope>NUCLEOTIDE SEQUENCE [LARGE SCALE GENOMIC DNA]</scope>
    <source>
        <strain evidence="6">SZHN2017</strain>
        <tissue evidence="6">Muscle</tissue>
    </source>
</reference>
<dbReference type="GO" id="GO:0005634">
    <property type="term" value="C:nucleus"/>
    <property type="evidence" value="ECO:0007669"/>
    <property type="project" value="UniProtKB-SubCell"/>
</dbReference>
<dbReference type="Proteomes" id="UP000245119">
    <property type="component" value="Linkage Group LG6"/>
</dbReference>
<comment type="caution">
    <text evidence="6">The sequence shown here is derived from an EMBL/GenBank/DDBJ whole genome shotgun (WGS) entry which is preliminary data.</text>
</comment>
<evidence type="ECO:0000256" key="4">
    <source>
        <dbReference type="ARBA" id="ARBA00025806"/>
    </source>
</evidence>
<evidence type="ECO:0000256" key="3">
    <source>
        <dbReference type="ARBA" id="ARBA00023242"/>
    </source>
</evidence>
<dbReference type="AlphaFoldDB" id="A0A2T7P3K7"/>
<evidence type="ECO:0000256" key="2">
    <source>
        <dbReference type="ARBA" id="ARBA00022473"/>
    </source>
</evidence>
<feature type="compositionally biased region" description="Polar residues" evidence="5">
    <location>
        <begin position="49"/>
        <end position="62"/>
    </location>
</feature>
<dbReference type="InterPro" id="IPR024861">
    <property type="entry name" value="Donson"/>
</dbReference>
<keyword evidence="7" id="KW-1185">Reference proteome</keyword>
<evidence type="ECO:0000256" key="5">
    <source>
        <dbReference type="SAM" id="MobiDB-lite"/>
    </source>
</evidence>
<evidence type="ECO:0000313" key="6">
    <source>
        <dbReference type="EMBL" id="PVD27999.1"/>
    </source>
</evidence>
<organism evidence="6 7">
    <name type="scientific">Pomacea canaliculata</name>
    <name type="common">Golden apple snail</name>
    <dbReference type="NCBI Taxonomy" id="400727"/>
    <lineage>
        <taxon>Eukaryota</taxon>
        <taxon>Metazoa</taxon>
        <taxon>Spiralia</taxon>
        <taxon>Lophotrochozoa</taxon>
        <taxon>Mollusca</taxon>
        <taxon>Gastropoda</taxon>
        <taxon>Caenogastropoda</taxon>
        <taxon>Architaenioglossa</taxon>
        <taxon>Ampullarioidea</taxon>
        <taxon>Ampullariidae</taxon>
        <taxon>Pomacea</taxon>
    </lineage>
</organism>
<dbReference type="GO" id="GO:0033260">
    <property type="term" value="P:nuclear DNA replication"/>
    <property type="evidence" value="ECO:0007669"/>
    <property type="project" value="TreeGrafter"/>
</dbReference>
<keyword evidence="2" id="KW-0217">Developmental protein</keyword>
<name>A0A2T7P3K7_POMCA</name>
<protein>
    <submittedName>
        <fullName evidence="6">Uncharacterized protein</fullName>
    </submittedName>
</protein>
<gene>
    <name evidence="6" type="ORF">C0Q70_10576</name>
</gene>
<dbReference type="PANTHER" id="PTHR12972:SF0">
    <property type="entry name" value="PROTEIN DOWNSTREAM NEIGHBOR OF SON"/>
    <property type="match status" value="1"/>
</dbReference>
<comment type="similarity">
    <text evidence="4">Belongs to the DONSON family.</text>
</comment>
<dbReference type="EMBL" id="PZQS01000006">
    <property type="protein sequence ID" value="PVD27999.1"/>
    <property type="molecule type" value="Genomic_DNA"/>
</dbReference>
<feature type="region of interest" description="Disordered" evidence="5">
    <location>
        <begin position="24"/>
        <end position="62"/>
    </location>
</feature>
<sequence length="247" mass="26398">MVSKPPQGVDFSMPNLTSLKQFADKSKKLSDHKANLQASPETPEVESCIQPSTESNEGSTVEDNQVDITSIDKGAQLWPSLDPSKVRMQREGYQQVDLRAQSLMLCQGPQVQAFFNFLINCRSCTALTGPQAGIPPTILSPTSFSGATVHSNKVRHSVAKMSTGSGSQDTHVLDIGGPLLPHHLLNITALTPVAIGGSAIISHSTHNPTVPFNMNAVTASDVALPMQMTVNIGCALYTAQFAISCWK</sequence>
<evidence type="ECO:0000313" key="7">
    <source>
        <dbReference type="Proteomes" id="UP000245119"/>
    </source>
</evidence>
<evidence type="ECO:0000256" key="1">
    <source>
        <dbReference type="ARBA" id="ARBA00004123"/>
    </source>
</evidence>
<proteinExistence type="inferred from homology"/>
<comment type="subcellular location">
    <subcellularLocation>
        <location evidence="1">Nucleus</location>
    </subcellularLocation>
</comment>
<keyword evidence="3" id="KW-0539">Nucleus</keyword>
<dbReference type="STRING" id="400727.A0A2T7P3K7"/>